<dbReference type="InterPro" id="IPR000504">
    <property type="entry name" value="RRM_dom"/>
</dbReference>
<dbReference type="GO" id="GO:0003729">
    <property type="term" value="F:mRNA binding"/>
    <property type="evidence" value="ECO:0007669"/>
    <property type="project" value="InterPro"/>
</dbReference>
<dbReference type="CDD" id="cd12344">
    <property type="entry name" value="RRM1_SECp43_like"/>
    <property type="match status" value="1"/>
</dbReference>
<keyword evidence="2 3" id="KW-0694">RNA-binding</keyword>
<gene>
    <name evidence="5" type="ORF">N0F65_007306</name>
</gene>
<organism evidence="5 6">
    <name type="scientific">Lagenidium giganteum</name>
    <dbReference type="NCBI Taxonomy" id="4803"/>
    <lineage>
        <taxon>Eukaryota</taxon>
        <taxon>Sar</taxon>
        <taxon>Stramenopiles</taxon>
        <taxon>Oomycota</taxon>
        <taxon>Peronosporomycetes</taxon>
        <taxon>Pythiales</taxon>
        <taxon>Pythiaceae</taxon>
    </lineage>
</organism>
<name>A0AAV2Z7N5_9STRA</name>
<dbReference type="InterPro" id="IPR012677">
    <property type="entry name" value="Nucleotide-bd_a/b_plait_sf"/>
</dbReference>
<feature type="domain" description="RRM" evidence="4">
    <location>
        <begin position="6"/>
        <end position="86"/>
    </location>
</feature>
<evidence type="ECO:0000313" key="5">
    <source>
        <dbReference type="EMBL" id="DBA01409.1"/>
    </source>
</evidence>
<dbReference type="SMART" id="SM00360">
    <property type="entry name" value="RRM"/>
    <property type="match status" value="3"/>
</dbReference>
<feature type="domain" description="RRM" evidence="4">
    <location>
        <begin position="212"/>
        <end position="284"/>
    </location>
</feature>
<evidence type="ECO:0000313" key="6">
    <source>
        <dbReference type="Proteomes" id="UP001146120"/>
    </source>
</evidence>
<keyword evidence="1" id="KW-0677">Repeat</keyword>
<sequence length="422" mass="45739">METECKTLWMGDIQPQWDEAFIGSLFAACEEQPVIKLIRDKVTGYPSGYGFLEFPTQRGAQYALDTFNGQPVSNTAHRFRLNWGAGGRRIDTGEDFSVFVGDLAPDVTDDLLLSTFATCFANVRNAKVVLDPITRMSKGFGFVRFSVKEEAEQALQTMNGVYCSSRPMRVSVATDRGAPKPPRAGMPGYPAPYGMGAPVGATGEECGEVANTTVFVGGLEATTTEDDLRVRFAAIGDIVSVKVPPGRGCGFVQYVSKEAAEVAIAQLNGVVINGVKIRCAWGRSAAARAAAATNPQAASYYQQYPAAYQQQAYQNYYGGYSGYYQQAYQQPAAYGYGAAAYGYGQPAYQHQPVMAPHAQYQHANGSYHQEPARDFTQPDDVAAMNRRYASRRAYQHMPPAKNAAYKPMASDVTKGTAMAGST</sequence>
<dbReference type="CDD" id="cd12345">
    <property type="entry name" value="RRM2_SECp43_like"/>
    <property type="match status" value="1"/>
</dbReference>
<dbReference type="Pfam" id="PF00076">
    <property type="entry name" value="RRM_1"/>
    <property type="match status" value="3"/>
</dbReference>
<feature type="domain" description="RRM" evidence="4">
    <location>
        <begin position="96"/>
        <end position="175"/>
    </location>
</feature>
<dbReference type="EMBL" id="DAKRPA010000048">
    <property type="protein sequence ID" value="DBA01409.1"/>
    <property type="molecule type" value="Genomic_DNA"/>
</dbReference>
<dbReference type="GO" id="GO:0005829">
    <property type="term" value="C:cytosol"/>
    <property type="evidence" value="ECO:0007669"/>
    <property type="project" value="TreeGrafter"/>
</dbReference>
<dbReference type="PANTHER" id="PTHR47640">
    <property type="entry name" value="TRNA SELENOCYSTEINE 1-ASSOCIATED PROTEIN 1-RELATED-RELATED"/>
    <property type="match status" value="1"/>
</dbReference>
<dbReference type="PROSITE" id="PS50102">
    <property type="entry name" value="RRM"/>
    <property type="match status" value="3"/>
</dbReference>
<dbReference type="SUPFAM" id="SSF54928">
    <property type="entry name" value="RNA-binding domain, RBD"/>
    <property type="match status" value="3"/>
</dbReference>
<evidence type="ECO:0000256" key="2">
    <source>
        <dbReference type="ARBA" id="ARBA00022884"/>
    </source>
</evidence>
<proteinExistence type="predicted"/>
<evidence type="ECO:0000256" key="1">
    <source>
        <dbReference type="ARBA" id="ARBA00022737"/>
    </source>
</evidence>
<keyword evidence="6" id="KW-1185">Reference proteome</keyword>
<evidence type="ECO:0000256" key="3">
    <source>
        <dbReference type="PROSITE-ProRule" id="PRU00176"/>
    </source>
</evidence>
<reference evidence="5" key="2">
    <citation type="journal article" date="2023" name="Microbiol Resour">
        <title>Decontamination and Annotation of the Draft Genome Sequence of the Oomycete Lagenidium giganteum ARSEF 373.</title>
        <authorList>
            <person name="Morgan W.R."/>
            <person name="Tartar A."/>
        </authorList>
    </citation>
    <scope>NUCLEOTIDE SEQUENCE</scope>
    <source>
        <strain evidence="5">ARSEF 373</strain>
    </source>
</reference>
<dbReference type="Gene3D" id="3.30.70.330">
    <property type="match status" value="3"/>
</dbReference>
<dbReference type="PANTHER" id="PTHR47640:SF10">
    <property type="entry name" value="TRNA SELENOCYSTEINE 1-ASSOCIATED PROTEIN 1-RELATED"/>
    <property type="match status" value="1"/>
</dbReference>
<dbReference type="Proteomes" id="UP001146120">
    <property type="component" value="Unassembled WGS sequence"/>
</dbReference>
<dbReference type="FunFam" id="3.30.70.330:FF:000159">
    <property type="entry name" value="tRNA selenocysteine 1-associated protein 1"/>
    <property type="match status" value="1"/>
</dbReference>
<reference evidence="5" key="1">
    <citation type="submission" date="2022-11" db="EMBL/GenBank/DDBJ databases">
        <authorList>
            <person name="Morgan W.R."/>
            <person name="Tartar A."/>
        </authorList>
    </citation>
    <scope>NUCLEOTIDE SEQUENCE</scope>
    <source>
        <strain evidence="5">ARSEF 373</strain>
    </source>
</reference>
<accession>A0AAV2Z7N5</accession>
<dbReference type="AlphaFoldDB" id="A0AAV2Z7N5"/>
<dbReference type="InterPro" id="IPR035979">
    <property type="entry name" value="RBD_domain_sf"/>
</dbReference>
<dbReference type="InterPro" id="IPR050825">
    <property type="entry name" value="RBM42_RBP45_47-like"/>
</dbReference>
<comment type="caution">
    <text evidence="5">The sequence shown here is derived from an EMBL/GenBank/DDBJ whole genome shotgun (WGS) entry which is preliminary data.</text>
</comment>
<evidence type="ECO:0000259" key="4">
    <source>
        <dbReference type="PROSITE" id="PS50102"/>
    </source>
</evidence>
<protein>
    <recommendedName>
        <fullName evidence="4">RRM domain-containing protein</fullName>
    </recommendedName>
</protein>